<dbReference type="PANTHER" id="PTHR22920:SF7">
    <property type="entry name" value="MSP DOMAIN-CONTAINING PROTEIN-RELATED"/>
    <property type="match status" value="1"/>
</dbReference>
<keyword evidence="2" id="KW-0963">Cytoplasm</keyword>
<evidence type="ECO:0000256" key="6">
    <source>
        <dbReference type="ARBA" id="ARBA00037818"/>
    </source>
</evidence>
<dbReference type="GO" id="GO:0005856">
    <property type="term" value="C:cytoskeleton"/>
    <property type="evidence" value="ECO:0007669"/>
    <property type="project" value="UniProtKB-SubCell"/>
</dbReference>
<dbReference type="GO" id="GO:0031143">
    <property type="term" value="C:pseudopodium"/>
    <property type="evidence" value="ECO:0007669"/>
    <property type="project" value="UniProtKB-SubCell"/>
</dbReference>
<evidence type="ECO:0000256" key="5">
    <source>
        <dbReference type="ARBA" id="ARBA00037744"/>
    </source>
</evidence>
<proteinExistence type="predicted"/>
<keyword evidence="3 7" id="KW-0206">Cytoskeleton</keyword>
<keyword evidence="9" id="KW-1185">Reference proteome</keyword>
<evidence type="ECO:0000313" key="10">
    <source>
        <dbReference type="WBParaSite" id="Gr19_v10_g5573.t1"/>
    </source>
</evidence>
<evidence type="ECO:0000259" key="8">
    <source>
        <dbReference type="PROSITE" id="PS50202"/>
    </source>
</evidence>
<dbReference type="SUPFAM" id="SSF49354">
    <property type="entry name" value="PapD-like"/>
    <property type="match status" value="1"/>
</dbReference>
<comment type="subcellular location">
    <subcellularLocation>
        <location evidence="6">Cell projection</location>
        <location evidence="6">Pseudopodium</location>
    </subcellularLocation>
    <subcellularLocation>
        <location evidence="1">Cytoplasm</location>
        <location evidence="1">Cytoskeleton</location>
    </subcellularLocation>
</comment>
<organism evidence="9 11">
    <name type="scientific">Globodera rostochiensis</name>
    <name type="common">Golden nematode worm</name>
    <name type="synonym">Heterodera rostochiensis</name>
    <dbReference type="NCBI Taxonomy" id="31243"/>
    <lineage>
        <taxon>Eukaryota</taxon>
        <taxon>Metazoa</taxon>
        <taxon>Ecdysozoa</taxon>
        <taxon>Nematoda</taxon>
        <taxon>Chromadorea</taxon>
        <taxon>Rhabditida</taxon>
        <taxon>Tylenchina</taxon>
        <taxon>Tylenchomorpha</taxon>
        <taxon>Tylenchoidea</taxon>
        <taxon>Heteroderidae</taxon>
        <taxon>Heteroderinae</taxon>
        <taxon>Globodera</taxon>
    </lineage>
</organism>
<dbReference type="InterPro" id="IPR000535">
    <property type="entry name" value="MSP_dom"/>
</dbReference>
<sequence length="130" mass="14947">MAHLPPEDVATMPAQKIVFNAPFDNNASYYVRIINTGTKRIIFKLNTTKPKRITMNPSNGLIGPKKSVTIRISCDAMIITERQMERCANDHITVRWRNAPDSAEDATYKPEWFHVDGMQRRKKIAIQYNI</sequence>
<dbReference type="PROSITE" id="PS50202">
    <property type="entry name" value="MSP"/>
    <property type="match status" value="1"/>
</dbReference>
<dbReference type="Proteomes" id="UP000887572">
    <property type="component" value="Unplaced"/>
</dbReference>
<evidence type="ECO:0000256" key="2">
    <source>
        <dbReference type="ARBA" id="ARBA00022490"/>
    </source>
</evidence>
<dbReference type="InterPro" id="IPR013783">
    <property type="entry name" value="Ig-like_fold"/>
</dbReference>
<dbReference type="InterPro" id="IPR008962">
    <property type="entry name" value="PapD-like_sf"/>
</dbReference>
<accession>A0A914HXI6</accession>
<dbReference type="InterPro" id="IPR051155">
    <property type="entry name" value="Nematode_MSP"/>
</dbReference>
<protein>
    <recommendedName>
        <fullName evidence="7">Major sperm protein</fullName>
    </recommendedName>
</protein>
<evidence type="ECO:0000256" key="4">
    <source>
        <dbReference type="ARBA" id="ARBA00023273"/>
    </source>
</evidence>
<dbReference type="PANTHER" id="PTHR22920">
    <property type="entry name" value="MAJOR SPERM PROTEIN"/>
    <property type="match status" value="1"/>
</dbReference>
<feature type="domain" description="MSP" evidence="8">
    <location>
        <begin position="8"/>
        <end position="129"/>
    </location>
</feature>
<dbReference type="WBParaSite" id="Gr19_v10_g5573.t1">
    <property type="protein sequence ID" value="Gr19_v10_g5573.t1"/>
    <property type="gene ID" value="Gr19_v10_g5573"/>
</dbReference>
<reference evidence="10 11" key="1">
    <citation type="submission" date="2022-11" db="UniProtKB">
        <authorList>
            <consortium name="WormBaseParasite"/>
        </authorList>
    </citation>
    <scope>IDENTIFICATION</scope>
</reference>
<dbReference type="Gene3D" id="2.60.40.10">
    <property type="entry name" value="Immunoglobulins"/>
    <property type="match status" value="1"/>
</dbReference>
<evidence type="ECO:0000313" key="9">
    <source>
        <dbReference type="Proteomes" id="UP000887572"/>
    </source>
</evidence>
<evidence type="ECO:0000313" key="11">
    <source>
        <dbReference type="WBParaSite" id="Gr19_v10_g5577.t1"/>
    </source>
</evidence>
<name>A0A914HXI6_GLORO</name>
<evidence type="ECO:0000256" key="7">
    <source>
        <dbReference type="RuleBase" id="RU003425"/>
    </source>
</evidence>
<keyword evidence="4" id="KW-0966">Cell projection</keyword>
<dbReference type="AlphaFoldDB" id="A0A914HXI6"/>
<dbReference type="Pfam" id="PF00635">
    <property type="entry name" value="Motile_Sperm"/>
    <property type="match status" value="1"/>
</dbReference>
<evidence type="ECO:0000256" key="1">
    <source>
        <dbReference type="ARBA" id="ARBA00004245"/>
    </source>
</evidence>
<dbReference type="WBParaSite" id="Gr19_v10_g5577.t1">
    <property type="protein sequence ID" value="Gr19_v10_g5577.t1"/>
    <property type="gene ID" value="Gr19_v10_g5577"/>
</dbReference>
<evidence type="ECO:0000256" key="3">
    <source>
        <dbReference type="ARBA" id="ARBA00023212"/>
    </source>
</evidence>
<comment type="function">
    <text evidence="5 7">Central component in molecular interactions underlying sperm crawling. Forms an extensive filament system that extends from sperm villipoda, along the leading edge of the pseudopod.</text>
</comment>